<dbReference type="Pfam" id="PF01344">
    <property type="entry name" value="Kelch_1"/>
    <property type="match status" value="1"/>
</dbReference>
<dbReference type="InterPro" id="IPR006652">
    <property type="entry name" value="Kelch_1"/>
</dbReference>
<sequence length="465" mass="50412">MIVVNEGSEASHTAQVWEALLALRKEQNTLHKTVVDMCAVQKALCAMLTEMGLLDTQRLLQECHRQHFAAVRRAHPSDWNNSLISVLGFTDSACAAARFMNQQDYAGLCATSRALARSMSEASSALIPSRLLVCGGRGPGGTLSSAELFDRTSGWKALSPMSEERLGASAAVMRGCFHVCGGETRNGRLLSSAECFDPGVGSWRSLPSMSCRRRIAASAVTDHHWYICGGDGTRGLLNTVERFDALLERWESLSAMSVERGVAGAAVMQDHVYVVGGYNGFVDDPMEYEALRSAERFDGTWVTLQAMTYGRWEFAIAVIADSLYVCGGDVIGQALNAVERYNPSIGVWELLRPMRECRSRVASAVLGGKLYICGGHGMVGEDRVALCSVECFDPAHDTWEELPPMTQARWLSAAVVLDGCLVVCGGLGEGHCSSVEQFSSATRKWQALPHMTSARFNPLVSVIAV</sequence>
<gene>
    <name evidence="1" type="ORF">NSCI0253_LOCUS40518</name>
</gene>
<evidence type="ECO:0000313" key="1">
    <source>
        <dbReference type="EMBL" id="CAD8866163.1"/>
    </source>
</evidence>
<accession>A0A7S1FHF9</accession>
<organism evidence="1">
    <name type="scientific">Noctiluca scintillans</name>
    <name type="common">Sea sparkle</name>
    <name type="synonym">Red tide dinoflagellate</name>
    <dbReference type="NCBI Taxonomy" id="2966"/>
    <lineage>
        <taxon>Eukaryota</taxon>
        <taxon>Sar</taxon>
        <taxon>Alveolata</taxon>
        <taxon>Dinophyceae</taxon>
        <taxon>Noctilucales</taxon>
        <taxon>Noctilucaceae</taxon>
        <taxon>Noctiluca</taxon>
    </lineage>
</organism>
<dbReference type="SMART" id="SM00612">
    <property type="entry name" value="Kelch"/>
    <property type="match status" value="7"/>
</dbReference>
<dbReference type="Pfam" id="PF24681">
    <property type="entry name" value="Kelch_KLHDC2_KLHL20_DRC7"/>
    <property type="match status" value="1"/>
</dbReference>
<name>A0A7S1FHF9_NOCSC</name>
<reference evidence="1" key="1">
    <citation type="submission" date="2021-01" db="EMBL/GenBank/DDBJ databases">
        <authorList>
            <person name="Corre E."/>
            <person name="Pelletier E."/>
            <person name="Niang G."/>
            <person name="Scheremetjew M."/>
            <person name="Finn R."/>
            <person name="Kale V."/>
            <person name="Holt S."/>
            <person name="Cochrane G."/>
            <person name="Meng A."/>
            <person name="Brown T."/>
            <person name="Cohen L."/>
        </authorList>
    </citation>
    <scope>NUCLEOTIDE SEQUENCE</scope>
</reference>
<dbReference type="PANTHER" id="PTHR45632">
    <property type="entry name" value="LD33804P"/>
    <property type="match status" value="1"/>
</dbReference>
<protein>
    <submittedName>
        <fullName evidence="1">Uncharacterized protein</fullName>
    </submittedName>
</protein>
<dbReference type="Gene3D" id="2.120.10.80">
    <property type="entry name" value="Kelch-type beta propeller"/>
    <property type="match status" value="2"/>
</dbReference>
<dbReference type="SUPFAM" id="SSF117281">
    <property type="entry name" value="Kelch motif"/>
    <property type="match status" value="2"/>
</dbReference>
<dbReference type="PANTHER" id="PTHR45632:SF17">
    <property type="entry name" value="KELCH-LIKE PROTEIN 31"/>
    <property type="match status" value="1"/>
</dbReference>
<dbReference type="AlphaFoldDB" id="A0A7S1FHF9"/>
<dbReference type="InterPro" id="IPR015915">
    <property type="entry name" value="Kelch-typ_b-propeller"/>
</dbReference>
<dbReference type="EMBL" id="HBFQ01057067">
    <property type="protein sequence ID" value="CAD8866163.1"/>
    <property type="molecule type" value="Transcribed_RNA"/>
</dbReference>
<proteinExistence type="predicted"/>